<dbReference type="Proteomes" id="UP000236919">
    <property type="component" value="Unassembled WGS sequence"/>
</dbReference>
<protein>
    <submittedName>
        <fullName evidence="2">Uncharacterized protein</fullName>
    </submittedName>
</protein>
<keyword evidence="3" id="KW-1185">Reference proteome</keyword>
<dbReference type="EMBL" id="PQFZ01000008">
    <property type="protein sequence ID" value="POR50891.1"/>
    <property type="molecule type" value="Genomic_DNA"/>
</dbReference>
<comment type="caution">
    <text evidence="2">The sequence shown here is derived from an EMBL/GenBank/DDBJ whole genome shotgun (WGS) entry which is preliminary data.</text>
</comment>
<reference evidence="2 3" key="1">
    <citation type="submission" date="2018-01" db="EMBL/GenBank/DDBJ databases">
        <title>Genomic Encyclopedia of Type Strains, Phase III (KMG-III): the genomes of soil and plant-associated and newly described type strains.</title>
        <authorList>
            <person name="Whitman W."/>
        </authorList>
    </citation>
    <scope>NUCLEOTIDE SEQUENCE [LARGE SCALE GENOMIC DNA]</scope>
    <source>
        <strain evidence="2 3">1131</strain>
    </source>
</reference>
<gene>
    <name evidence="2" type="ORF">CYD53_108139</name>
</gene>
<feature type="region of interest" description="Disordered" evidence="1">
    <location>
        <begin position="131"/>
        <end position="162"/>
    </location>
</feature>
<evidence type="ECO:0000313" key="3">
    <source>
        <dbReference type="Proteomes" id="UP000236919"/>
    </source>
</evidence>
<name>A0A2S4M8B2_9HYPH</name>
<dbReference type="AlphaFoldDB" id="A0A2S4M8B2"/>
<evidence type="ECO:0000256" key="1">
    <source>
        <dbReference type="SAM" id="MobiDB-lite"/>
    </source>
</evidence>
<evidence type="ECO:0000313" key="2">
    <source>
        <dbReference type="EMBL" id="POR50891.1"/>
    </source>
</evidence>
<accession>A0A2S4M8B2</accession>
<sequence>MTFEFTLLTSRSCKAYRDILTDGDRWPVRTEVEEKLGMRGVEGLDELVGSSVFNSHYYWDINAVVGVIETGAVEGEELVCRARFSRRDDVKPELRFTDDQLRECVTAGLTPPQAAQRLGVSRNQVRLPAAPLGVTLADSERSRPRNPAPRRLHMGKSPEHHLARYRVRLRPARPEKGLRSP</sequence>
<organism evidence="2 3">
    <name type="scientific">Bosea psychrotolerans</name>
    <dbReference type="NCBI Taxonomy" id="1871628"/>
    <lineage>
        <taxon>Bacteria</taxon>
        <taxon>Pseudomonadati</taxon>
        <taxon>Pseudomonadota</taxon>
        <taxon>Alphaproteobacteria</taxon>
        <taxon>Hyphomicrobiales</taxon>
        <taxon>Boseaceae</taxon>
        <taxon>Bosea</taxon>
    </lineage>
</organism>
<proteinExistence type="predicted"/>